<feature type="compositionally biased region" description="Low complexity" evidence="1">
    <location>
        <begin position="389"/>
        <end position="402"/>
    </location>
</feature>
<keyword evidence="3" id="KW-1185">Reference proteome</keyword>
<evidence type="ECO:0000313" key="2">
    <source>
        <dbReference type="EMBL" id="KAF2280989.1"/>
    </source>
</evidence>
<feature type="compositionally biased region" description="Polar residues" evidence="1">
    <location>
        <begin position="267"/>
        <end position="278"/>
    </location>
</feature>
<sequence length="755" mass="82845">MPPHGLWPIPRHHLYSGTTHRPTFNAQEFATDANEPDRPILTANISETNKPEPRVATGAGAAMNIDGAMDTGGRNGSEHGVSDRKRKKAEKRADRVKRKEEKLRRMSNATSLMDCVVTEGAHQAAVTTAQHPAVVHLGSSKPLGRARAIATPTIGHKRVKEEKEKSASKDTNAETNKSADRHSSIKIEKKRKRVSEVNGNTHPTAPKTRSNDRTVSDFCIGPDFVKEVQSAVAGIGNAFTRCVQEPEPEVKKVKKAKVEKKFEKQETPTLRASEQSIGVTAGLGVTRSPSKTQKKQKGETGNARGPDQQSAASAPRKTPIPLPSPPRPTTFEEFHQSPAWKKAVINDLPETPPSLAYRSALIKTPIPLPKLPPIRLHTSVEVLGSRQEPSAPSSTPTSAQPQRTYESTAIATKRLKQPLTDGPKPKPKPRAKRGRSLSSSSAASSHSSSVSIADMFARAPKAHAKSDRTTSFSGQAIQTQKQQSGGTHRGLTLEKFNSLYHEIQQIMNFEAEQKYLNQYQDWQVENSYTEYAFPCLGAGSGCTPKKEGILRISRETDNLSIKKAVAASGGDTAALQEAAERGMQAEKFLKHAIRARIPVPIGQLEGMWTLYCPQYSAHHYDRYGYGARTLTISPIAGFKDKNVYTARLTIPPRSMAYSILTFSVPPHASFRTTEVKTAPEGYTMDLVFLGNGYLKLRVDLNLLLKGKPTEHVGGRKVWMEFLGVNEGAVEWDAGKKEEREKEMRELFAKFGGLEG</sequence>
<feature type="region of interest" description="Disordered" evidence="1">
    <location>
        <begin position="383"/>
        <end position="490"/>
    </location>
</feature>
<reference evidence="2" key="1">
    <citation type="journal article" date="2020" name="Stud. Mycol.">
        <title>101 Dothideomycetes genomes: a test case for predicting lifestyles and emergence of pathogens.</title>
        <authorList>
            <person name="Haridas S."/>
            <person name="Albert R."/>
            <person name="Binder M."/>
            <person name="Bloem J."/>
            <person name="Labutti K."/>
            <person name="Salamov A."/>
            <person name="Andreopoulos B."/>
            <person name="Baker S."/>
            <person name="Barry K."/>
            <person name="Bills G."/>
            <person name="Bluhm B."/>
            <person name="Cannon C."/>
            <person name="Castanera R."/>
            <person name="Culley D."/>
            <person name="Daum C."/>
            <person name="Ezra D."/>
            <person name="Gonzalez J."/>
            <person name="Henrissat B."/>
            <person name="Kuo A."/>
            <person name="Liang C."/>
            <person name="Lipzen A."/>
            <person name="Lutzoni F."/>
            <person name="Magnuson J."/>
            <person name="Mondo S."/>
            <person name="Nolan M."/>
            <person name="Ohm R."/>
            <person name="Pangilinan J."/>
            <person name="Park H.-J."/>
            <person name="Ramirez L."/>
            <person name="Alfaro M."/>
            <person name="Sun H."/>
            <person name="Tritt A."/>
            <person name="Yoshinaga Y."/>
            <person name="Zwiers L.-H."/>
            <person name="Turgeon B."/>
            <person name="Goodwin S."/>
            <person name="Spatafora J."/>
            <person name="Crous P."/>
            <person name="Grigoriev I."/>
        </authorList>
    </citation>
    <scope>NUCLEOTIDE SEQUENCE</scope>
    <source>
        <strain evidence="2">CBS 379.55</strain>
    </source>
</reference>
<organism evidence="2 3">
    <name type="scientific">Westerdykella ornata</name>
    <dbReference type="NCBI Taxonomy" id="318751"/>
    <lineage>
        <taxon>Eukaryota</taxon>
        <taxon>Fungi</taxon>
        <taxon>Dikarya</taxon>
        <taxon>Ascomycota</taxon>
        <taxon>Pezizomycotina</taxon>
        <taxon>Dothideomycetes</taxon>
        <taxon>Pleosporomycetidae</taxon>
        <taxon>Pleosporales</taxon>
        <taxon>Sporormiaceae</taxon>
        <taxon>Westerdykella</taxon>
    </lineage>
</organism>
<feature type="compositionally biased region" description="Low complexity" evidence="1">
    <location>
        <begin position="436"/>
        <end position="453"/>
    </location>
</feature>
<dbReference type="OrthoDB" id="3685818at2759"/>
<feature type="compositionally biased region" description="Polar residues" evidence="1">
    <location>
        <begin position="469"/>
        <end position="486"/>
    </location>
</feature>
<proteinExistence type="predicted"/>
<dbReference type="AlphaFoldDB" id="A0A6A6K0X5"/>
<gene>
    <name evidence="2" type="ORF">EI97DRAFT_472164</name>
</gene>
<feature type="region of interest" description="Disordered" evidence="1">
    <location>
        <begin position="264"/>
        <end position="335"/>
    </location>
</feature>
<dbReference type="RefSeq" id="XP_033658526.1">
    <property type="nucleotide sequence ID" value="XM_033801843.1"/>
</dbReference>
<evidence type="ECO:0000313" key="3">
    <source>
        <dbReference type="Proteomes" id="UP000800097"/>
    </source>
</evidence>
<accession>A0A6A6K0X5</accession>
<feature type="compositionally biased region" description="Basic residues" evidence="1">
    <location>
        <begin position="425"/>
        <end position="435"/>
    </location>
</feature>
<feature type="region of interest" description="Disordered" evidence="1">
    <location>
        <begin position="64"/>
        <end position="105"/>
    </location>
</feature>
<feature type="compositionally biased region" description="Basic and acidic residues" evidence="1">
    <location>
        <begin position="159"/>
        <end position="187"/>
    </location>
</feature>
<dbReference type="EMBL" id="ML986484">
    <property type="protein sequence ID" value="KAF2280989.1"/>
    <property type="molecule type" value="Genomic_DNA"/>
</dbReference>
<feature type="region of interest" description="Disordered" evidence="1">
    <location>
        <begin position="152"/>
        <end position="214"/>
    </location>
</feature>
<evidence type="ECO:0000256" key="1">
    <source>
        <dbReference type="SAM" id="MobiDB-lite"/>
    </source>
</evidence>
<dbReference type="Proteomes" id="UP000800097">
    <property type="component" value="Unassembled WGS sequence"/>
</dbReference>
<feature type="compositionally biased region" description="Basic and acidic residues" evidence="1">
    <location>
        <begin position="91"/>
        <end position="104"/>
    </location>
</feature>
<dbReference type="GeneID" id="54555018"/>
<feature type="region of interest" description="Disordered" evidence="1">
    <location>
        <begin position="1"/>
        <end position="21"/>
    </location>
</feature>
<feature type="compositionally biased region" description="Pro residues" evidence="1">
    <location>
        <begin position="318"/>
        <end position="328"/>
    </location>
</feature>
<name>A0A6A6K0X5_WESOR</name>
<protein>
    <submittedName>
        <fullName evidence="2">Uncharacterized protein</fullName>
    </submittedName>
</protein>